<name>A0AAV2Z1X2_9STRA</name>
<evidence type="ECO:0000256" key="3">
    <source>
        <dbReference type="SAM" id="MobiDB-lite"/>
    </source>
</evidence>
<keyword evidence="1" id="KW-0479">Metal-binding</keyword>
<dbReference type="Gene3D" id="2.60.40.150">
    <property type="entry name" value="C2 domain"/>
    <property type="match status" value="1"/>
</dbReference>
<comment type="caution">
    <text evidence="5">The sequence shown here is derived from an EMBL/GenBank/DDBJ whole genome shotgun (WGS) entry which is preliminary data.</text>
</comment>
<reference evidence="5" key="1">
    <citation type="submission" date="2022-11" db="EMBL/GenBank/DDBJ databases">
        <authorList>
            <person name="Morgan W.R."/>
            <person name="Tartar A."/>
        </authorList>
    </citation>
    <scope>NUCLEOTIDE SEQUENCE</scope>
    <source>
        <strain evidence="5">ARSEF 373</strain>
    </source>
</reference>
<accession>A0AAV2Z1X2</accession>
<feature type="compositionally biased region" description="Low complexity" evidence="3">
    <location>
        <begin position="156"/>
        <end position="168"/>
    </location>
</feature>
<reference evidence="5" key="2">
    <citation type="journal article" date="2023" name="Microbiol Resour">
        <title>Decontamination and Annotation of the Draft Genome Sequence of the Oomycete Lagenidium giganteum ARSEF 373.</title>
        <authorList>
            <person name="Morgan W.R."/>
            <person name="Tartar A."/>
        </authorList>
    </citation>
    <scope>NUCLEOTIDE SEQUENCE</scope>
    <source>
        <strain evidence="5">ARSEF 373</strain>
    </source>
</reference>
<feature type="compositionally biased region" description="Low complexity" evidence="3">
    <location>
        <begin position="42"/>
        <end position="58"/>
    </location>
</feature>
<dbReference type="Pfam" id="PF00168">
    <property type="entry name" value="C2"/>
    <property type="match status" value="1"/>
</dbReference>
<dbReference type="GO" id="GO:0016020">
    <property type="term" value="C:membrane"/>
    <property type="evidence" value="ECO:0007669"/>
    <property type="project" value="TreeGrafter"/>
</dbReference>
<feature type="region of interest" description="Disordered" evidence="3">
    <location>
        <begin position="156"/>
        <end position="183"/>
    </location>
</feature>
<feature type="compositionally biased region" description="Pro residues" evidence="3">
    <location>
        <begin position="59"/>
        <end position="70"/>
    </location>
</feature>
<dbReference type="PANTHER" id="PTHR45911">
    <property type="entry name" value="C2 DOMAIN-CONTAINING PROTEIN"/>
    <property type="match status" value="1"/>
</dbReference>
<organism evidence="5 6">
    <name type="scientific">Lagenidium giganteum</name>
    <dbReference type="NCBI Taxonomy" id="4803"/>
    <lineage>
        <taxon>Eukaryota</taxon>
        <taxon>Sar</taxon>
        <taxon>Stramenopiles</taxon>
        <taxon>Oomycota</taxon>
        <taxon>Peronosporomycetes</taxon>
        <taxon>Pythiales</taxon>
        <taxon>Pythiaceae</taxon>
    </lineage>
</organism>
<protein>
    <recommendedName>
        <fullName evidence="4">C2 domain-containing protein</fullName>
    </recommendedName>
</protein>
<feature type="domain" description="C2" evidence="4">
    <location>
        <begin position="261"/>
        <end position="380"/>
    </location>
</feature>
<dbReference type="SMART" id="SM00239">
    <property type="entry name" value="C2"/>
    <property type="match status" value="1"/>
</dbReference>
<evidence type="ECO:0000256" key="2">
    <source>
        <dbReference type="ARBA" id="ARBA00022837"/>
    </source>
</evidence>
<dbReference type="Proteomes" id="UP001146120">
    <property type="component" value="Unassembled WGS sequence"/>
</dbReference>
<keyword evidence="6" id="KW-1185">Reference proteome</keyword>
<dbReference type="PANTHER" id="PTHR45911:SF4">
    <property type="entry name" value="MULTIPLE C2 AND TRANSMEMBRANE DOMAIN-CONTAINING PROTEIN"/>
    <property type="match status" value="1"/>
</dbReference>
<dbReference type="EMBL" id="DAKRPA010000080">
    <property type="protein sequence ID" value="DAZ99583.1"/>
    <property type="molecule type" value="Genomic_DNA"/>
</dbReference>
<dbReference type="InterPro" id="IPR000008">
    <property type="entry name" value="C2_dom"/>
</dbReference>
<feature type="region of interest" description="Disordered" evidence="3">
    <location>
        <begin position="42"/>
        <end position="109"/>
    </location>
</feature>
<evidence type="ECO:0000256" key="1">
    <source>
        <dbReference type="ARBA" id="ARBA00022723"/>
    </source>
</evidence>
<proteinExistence type="predicted"/>
<evidence type="ECO:0000313" key="6">
    <source>
        <dbReference type="Proteomes" id="UP001146120"/>
    </source>
</evidence>
<gene>
    <name evidence="5" type="ORF">N0F65_001411</name>
</gene>
<dbReference type="CDD" id="cd00030">
    <property type="entry name" value="C2"/>
    <property type="match status" value="1"/>
</dbReference>
<feature type="compositionally biased region" description="Low complexity" evidence="3">
    <location>
        <begin position="71"/>
        <end position="95"/>
    </location>
</feature>
<dbReference type="InterPro" id="IPR035892">
    <property type="entry name" value="C2_domain_sf"/>
</dbReference>
<dbReference type="AlphaFoldDB" id="A0AAV2Z1X2"/>
<evidence type="ECO:0000259" key="4">
    <source>
        <dbReference type="PROSITE" id="PS50004"/>
    </source>
</evidence>
<dbReference type="GO" id="GO:0005509">
    <property type="term" value="F:calcium ion binding"/>
    <property type="evidence" value="ECO:0007669"/>
    <property type="project" value="TreeGrafter"/>
</dbReference>
<sequence>MNRASLVGLEDDIKRARSFWQQRAANAASAMSSALENATASVNSTTTTSKPVTVNVAAPPVPSTVPPATPPTKSTQAVDSAPNSNASSTASHNLSITGHAPVTPMTPAPDLPGGPAAPGAAEAAFQSATATASVALNTTSVALNNMFKTLSEKTTSVASSASASKSTALPPTNKDAASQPSLASIPVQLPDMTVWKERVRSYSSAQKAKSASASFTSAISSSWKNISGQGTATPDKENSSPTAASVRAMAMANNVHCPYEQDGGSPPPLLMCTSAYGELLVVEVLACRDLAVGDLFQGESDPYCVVKFREKERRSAVAKSTLNPVYNERFVFWEPKDRSVENDRVTLQIMNENMVMADEHLGEVHLSLAVPVNQPFDAWYPLVKEDGTQRGRVRVGVRRLLITSPPLQLAAKSMSANERSLNDEDLANYGRAMPDLWYGFAEAEEPFEEVIKPAKQTEVIANKLNDFGRRFMGIEFTSSSEPTHAPLPPALF</sequence>
<dbReference type="SUPFAM" id="SSF49562">
    <property type="entry name" value="C2 domain (Calcium/lipid-binding domain, CaLB)"/>
    <property type="match status" value="1"/>
</dbReference>
<dbReference type="PROSITE" id="PS50004">
    <property type="entry name" value="C2"/>
    <property type="match status" value="1"/>
</dbReference>
<keyword evidence="2" id="KW-0106">Calcium</keyword>
<evidence type="ECO:0000313" key="5">
    <source>
        <dbReference type="EMBL" id="DAZ99583.1"/>
    </source>
</evidence>